<dbReference type="AlphaFoldDB" id="A0A9E7H755"/>
<dbReference type="Proteomes" id="UP001055439">
    <property type="component" value="Chromosome 8"/>
</dbReference>
<sequence>MVSHARSFVLTRSTAHWPFVRPTPTPKSRPLSKVRSHSFKTLAISYRFLLATATHPPPSRSFCCQQDPAFSEDLHINVLREEADCVPFHSKEKRR</sequence>
<keyword evidence="2" id="KW-1185">Reference proteome</keyword>
<organism evidence="1 2">
    <name type="scientific">Musa troglodytarum</name>
    <name type="common">fe'i banana</name>
    <dbReference type="NCBI Taxonomy" id="320322"/>
    <lineage>
        <taxon>Eukaryota</taxon>
        <taxon>Viridiplantae</taxon>
        <taxon>Streptophyta</taxon>
        <taxon>Embryophyta</taxon>
        <taxon>Tracheophyta</taxon>
        <taxon>Spermatophyta</taxon>
        <taxon>Magnoliopsida</taxon>
        <taxon>Liliopsida</taxon>
        <taxon>Zingiberales</taxon>
        <taxon>Musaceae</taxon>
        <taxon>Musa</taxon>
    </lineage>
</organism>
<dbReference type="OrthoDB" id="1898570at2759"/>
<dbReference type="EMBL" id="CP097510">
    <property type="protein sequence ID" value="URE28036.1"/>
    <property type="molecule type" value="Genomic_DNA"/>
</dbReference>
<evidence type="ECO:0000313" key="1">
    <source>
        <dbReference type="EMBL" id="URE28036.1"/>
    </source>
</evidence>
<name>A0A9E7H755_9LILI</name>
<protein>
    <submittedName>
        <fullName evidence="1">Ubiquitin-binding WIYLD domain</fullName>
    </submittedName>
</protein>
<dbReference type="EMBL" id="CP097510">
    <property type="protein sequence ID" value="URE28035.1"/>
    <property type="molecule type" value="Genomic_DNA"/>
</dbReference>
<proteinExistence type="predicted"/>
<reference evidence="1" key="1">
    <citation type="submission" date="2022-05" db="EMBL/GenBank/DDBJ databases">
        <title>The Musa troglodytarum L. genome provides insights into the mechanism of non-climacteric behaviour and enrichment of carotenoids.</title>
        <authorList>
            <person name="Wang J."/>
        </authorList>
    </citation>
    <scope>NUCLEOTIDE SEQUENCE</scope>
    <source>
        <tissue evidence="1">Leaf</tissue>
    </source>
</reference>
<gene>
    <name evidence="1" type="ORF">MUK42_05810</name>
</gene>
<accession>A0A9E7H755</accession>
<evidence type="ECO:0000313" key="2">
    <source>
        <dbReference type="Proteomes" id="UP001055439"/>
    </source>
</evidence>